<proteinExistence type="inferred from homology"/>
<evidence type="ECO:0000313" key="8">
    <source>
        <dbReference type="Proteomes" id="UP000077407"/>
    </source>
</evidence>
<dbReference type="AlphaFoldDB" id="A0A168PIW6"/>
<evidence type="ECO:0000256" key="5">
    <source>
        <dbReference type="SAM" id="MobiDB-lite"/>
    </source>
</evidence>
<name>A0A168PIW6_9CLOT</name>
<dbReference type="OrthoDB" id="9811611at2"/>
<gene>
    <name evidence="7" type="primary">hsdS_2</name>
    <name evidence="7" type="ORF">WY13_01916</name>
</gene>
<keyword evidence="3" id="KW-0238">DNA-binding</keyword>
<accession>A0A168PIW6</accession>
<evidence type="ECO:0000313" key="7">
    <source>
        <dbReference type="EMBL" id="OAA87801.1"/>
    </source>
</evidence>
<comment type="caution">
    <text evidence="7">The sequence shown here is derived from an EMBL/GenBank/DDBJ whole genome shotgun (WGS) entry which is preliminary data.</text>
</comment>
<dbReference type="Gene3D" id="3.90.220.20">
    <property type="entry name" value="DNA methylase specificity domains"/>
    <property type="match status" value="2"/>
</dbReference>
<evidence type="ECO:0000256" key="2">
    <source>
        <dbReference type="ARBA" id="ARBA00022747"/>
    </source>
</evidence>
<dbReference type="InterPro" id="IPR044946">
    <property type="entry name" value="Restrct_endonuc_typeI_TRD_sf"/>
</dbReference>
<dbReference type="Pfam" id="PF01420">
    <property type="entry name" value="Methylase_S"/>
    <property type="match status" value="2"/>
</dbReference>
<protein>
    <submittedName>
        <fullName evidence="7">Type-1 restriction enzyme EcoKI specificity protein</fullName>
    </submittedName>
</protein>
<evidence type="ECO:0000259" key="6">
    <source>
        <dbReference type="Pfam" id="PF01420"/>
    </source>
</evidence>
<comment type="similarity">
    <text evidence="1">Belongs to the type-I restriction system S methylase family.</text>
</comment>
<dbReference type="SUPFAM" id="SSF116734">
    <property type="entry name" value="DNA methylase specificity domain"/>
    <property type="match status" value="2"/>
</dbReference>
<keyword evidence="2" id="KW-0680">Restriction system</keyword>
<feature type="domain" description="Type I restriction modification DNA specificity" evidence="6">
    <location>
        <begin position="270"/>
        <end position="439"/>
    </location>
</feature>
<feature type="domain" description="Type I restriction modification DNA specificity" evidence="6">
    <location>
        <begin position="46"/>
        <end position="229"/>
    </location>
</feature>
<organism evidence="7 8">
    <name type="scientific">Clostridium ljungdahlii</name>
    <dbReference type="NCBI Taxonomy" id="1538"/>
    <lineage>
        <taxon>Bacteria</taxon>
        <taxon>Bacillati</taxon>
        <taxon>Bacillota</taxon>
        <taxon>Clostridia</taxon>
        <taxon>Eubacteriales</taxon>
        <taxon>Clostridiaceae</taxon>
        <taxon>Clostridium</taxon>
    </lineage>
</organism>
<dbReference type="GO" id="GO:0009307">
    <property type="term" value="P:DNA restriction-modification system"/>
    <property type="evidence" value="ECO:0007669"/>
    <property type="project" value="UniProtKB-KW"/>
</dbReference>
<reference evidence="7 8" key="1">
    <citation type="journal article" date="2015" name="Biotechnol. Bioeng.">
        <title>Genome sequence and phenotypic characterization of Caulobacter segnis.</title>
        <authorList>
            <person name="Patel S."/>
            <person name="Fletcher B."/>
            <person name="Scott D.C."/>
            <person name="Ely B."/>
        </authorList>
    </citation>
    <scope>NUCLEOTIDE SEQUENCE [LARGE SCALE GENOMIC DNA]</scope>
    <source>
        <strain evidence="7 8">ERI-2</strain>
    </source>
</reference>
<dbReference type="Proteomes" id="UP000077407">
    <property type="component" value="Unassembled WGS sequence"/>
</dbReference>
<evidence type="ECO:0000256" key="4">
    <source>
        <dbReference type="SAM" id="Coils"/>
    </source>
</evidence>
<dbReference type="PANTHER" id="PTHR30408">
    <property type="entry name" value="TYPE-1 RESTRICTION ENZYME ECOKI SPECIFICITY PROTEIN"/>
    <property type="match status" value="1"/>
</dbReference>
<dbReference type="GO" id="GO:0003677">
    <property type="term" value="F:DNA binding"/>
    <property type="evidence" value="ECO:0007669"/>
    <property type="project" value="UniProtKB-KW"/>
</dbReference>
<dbReference type="PATRIC" id="fig|1538.10.peg.2361"/>
<dbReference type="CDD" id="cd17517">
    <property type="entry name" value="RMtype1_S_EcoKI_StySPI-TRD2-CR2_like"/>
    <property type="match status" value="1"/>
</dbReference>
<dbReference type="EMBL" id="LITT01000019">
    <property type="protein sequence ID" value="OAA87801.1"/>
    <property type="molecule type" value="Genomic_DNA"/>
</dbReference>
<keyword evidence="4" id="KW-0175">Coiled coil</keyword>
<dbReference type="InterPro" id="IPR000055">
    <property type="entry name" value="Restrct_endonuc_typeI_TRD"/>
</dbReference>
<feature type="compositionally biased region" description="Basic and acidic residues" evidence="5">
    <location>
        <begin position="8"/>
        <end position="24"/>
    </location>
</feature>
<dbReference type="Gene3D" id="1.10.287.1120">
    <property type="entry name" value="Bipartite methylase S protein"/>
    <property type="match status" value="1"/>
</dbReference>
<evidence type="ECO:0000256" key="1">
    <source>
        <dbReference type="ARBA" id="ARBA00010923"/>
    </source>
</evidence>
<feature type="coiled-coil region" evidence="4">
    <location>
        <begin position="421"/>
        <end position="448"/>
    </location>
</feature>
<dbReference type="InterPro" id="IPR052021">
    <property type="entry name" value="Type-I_RS_S_subunit"/>
</dbReference>
<dbReference type="PANTHER" id="PTHR30408:SF12">
    <property type="entry name" value="TYPE I RESTRICTION ENZYME MJAVIII SPECIFICITY SUBUNIT"/>
    <property type="match status" value="1"/>
</dbReference>
<evidence type="ECO:0000256" key="3">
    <source>
        <dbReference type="ARBA" id="ARBA00023125"/>
    </source>
</evidence>
<sequence>MAVKKVRAGLDSDKKEQITENNENEVKNEKLRCRSGYKMTELGEVPEEWEIRKFGDVLSFMKSGLSRNLKEEDVGIPCIRSNNMVNGKIDKADLKYWFLKDDKGANIDDYVLDDGDILVNFINSIAQIGKTCIYRNIGRKSIYTTNIFRIKVNTQLVDNKFFYYYTQTNKYNMDIGLITKPAVNQASFTSVDFKNIIIPIPSIKEQQKISLIISSVDEQIEISDNLIEKTKKLKKGLMQKLFTKGIGHSRFKNTEIGRIPEEWSSECSFINIKSGFGFKLNEYVENGIPLIRINNVMYGKITDEDLCFLPQTYLEEYKEFVLKKGDILVALNRPVTNNQLKIGKVVNEPAILYQRVGRLEMDLEKYNPNFYFQYLQSDYFINILTSSLVGSDQPYIKTSEFSKIYFPVPTFEEQQKISSILSSVDEQIDQYEAKKEKLQELKKGLMQKLLTGKIRVKVC</sequence>
<feature type="region of interest" description="Disordered" evidence="5">
    <location>
        <begin position="1"/>
        <end position="24"/>
    </location>
</feature>
<dbReference type="CDD" id="cd17259">
    <property type="entry name" value="RMtype1_S_StySKI-TRD2-CR2_like"/>
    <property type="match status" value="1"/>
</dbReference>